<protein>
    <submittedName>
        <fullName evidence="1">Uncharacterized protein</fullName>
    </submittedName>
</protein>
<reference evidence="1" key="1">
    <citation type="journal article" date="2023" name="Mol. Phylogenet. Evol.">
        <title>Genome-scale phylogeny and comparative genomics of the fungal order Sordariales.</title>
        <authorList>
            <person name="Hensen N."/>
            <person name="Bonometti L."/>
            <person name="Westerberg I."/>
            <person name="Brannstrom I.O."/>
            <person name="Guillou S."/>
            <person name="Cros-Aarteil S."/>
            <person name="Calhoun S."/>
            <person name="Haridas S."/>
            <person name="Kuo A."/>
            <person name="Mondo S."/>
            <person name="Pangilinan J."/>
            <person name="Riley R."/>
            <person name="LaButti K."/>
            <person name="Andreopoulos B."/>
            <person name="Lipzen A."/>
            <person name="Chen C."/>
            <person name="Yan M."/>
            <person name="Daum C."/>
            <person name="Ng V."/>
            <person name="Clum A."/>
            <person name="Steindorff A."/>
            <person name="Ohm R.A."/>
            <person name="Martin F."/>
            <person name="Silar P."/>
            <person name="Natvig D.O."/>
            <person name="Lalanne C."/>
            <person name="Gautier V."/>
            <person name="Ament-Velasquez S.L."/>
            <person name="Kruys A."/>
            <person name="Hutchinson M.I."/>
            <person name="Powell A.J."/>
            <person name="Barry K."/>
            <person name="Miller A.N."/>
            <person name="Grigoriev I.V."/>
            <person name="Debuchy R."/>
            <person name="Gladieux P."/>
            <person name="Hiltunen Thoren M."/>
            <person name="Johannesson H."/>
        </authorList>
    </citation>
    <scope>NUCLEOTIDE SEQUENCE</scope>
    <source>
        <strain evidence="1">CBS 958.72</strain>
    </source>
</reference>
<gene>
    <name evidence="1" type="ORF">B0T24DRAFT_626086</name>
</gene>
<dbReference type="Proteomes" id="UP001287356">
    <property type="component" value="Unassembled WGS sequence"/>
</dbReference>
<dbReference type="AlphaFoldDB" id="A0AAE0KDQ0"/>
<comment type="caution">
    <text evidence="1">The sequence shown here is derived from an EMBL/GenBank/DDBJ whole genome shotgun (WGS) entry which is preliminary data.</text>
</comment>
<accession>A0AAE0KDQ0</accession>
<name>A0AAE0KDQ0_9PEZI</name>
<sequence length="220" mass="24406">SFPLPLPATWMRPTLLPEDSLNSTNSRNTRLWRRCGRRGDGRITQVALGGRGRGRGRLCGPAGAVVFAALGYKADPAVDLDRYPPRPLVVSVVGQGDRVVEVSAARAGPARALPLGPSRGGPRLTEQGQRLHDLVTHEGDHGLAAGQRRLRLRGVPHLTRIRVEELVFIIPLVDILGREEYLRVVNVVEYGYRGHNWIFFIYIGLGQRREHNYDEADSNI</sequence>
<evidence type="ECO:0000313" key="2">
    <source>
        <dbReference type="Proteomes" id="UP001287356"/>
    </source>
</evidence>
<organism evidence="1 2">
    <name type="scientific">Lasiosphaeria ovina</name>
    <dbReference type="NCBI Taxonomy" id="92902"/>
    <lineage>
        <taxon>Eukaryota</taxon>
        <taxon>Fungi</taxon>
        <taxon>Dikarya</taxon>
        <taxon>Ascomycota</taxon>
        <taxon>Pezizomycotina</taxon>
        <taxon>Sordariomycetes</taxon>
        <taxon>Sordariomycetidae</taxon>
        <taxon>Sordariales</taxon>
        <taxon>Lasiosphaeriaceae</taxon>
        <taxon>Lasiosphaeria</taxon>
    </lineage>
</organism>
<reference evidence="1" key="2">
    <citation type="submission" date="2023-06" db="EMBL/GenBank/DDBJ databases">
        <authorList>
            <consortium name="Lawrence Berkeley National Laboratory"/>
            <person name="Haridas S."/>
            <person name="Hensen N."/>
            <person name="Bonometti L."/>
            <person name="Westerberg I."/>
            <person name="Brannstrom I.O."/>
            <person name="Guillou S."/>
            <person name="Cros-Aarteil S."/>
            <person name="Calhoun S."/>
            <person name="Kuo A."/>
            <person name="Mondo S."/>
            <person name="Pangilinan J."/>
            <person name="Riley R."/>
            <person name="Labutti K."/>
            <person name="Andreopoulos B."/>
            <person name="Lipzen A."/>
            <person name="Chen C."/>
            <person name="Yanf M."/>
            <person name="Daum C."/>
            <person name="Ng V."/>
            <person name="Clum A."/>
            <person name="Steindorff A."/>
            <person name="Ohm R."/>
            <person name="Martin F."/>
            <person name="Silar P."/>
            <person name="Natvig D."/>
            <person name="Lalanne C."/>
            <person name="Gautier V."/>
            <person name="Ament-Velasquez S.L."/>
            <person name="Kruys A."/>
            <person name="Hutchinson M.I."/>
            <person name="Powell A.J."/>
            <person name="Barry K."/>
            <person name="Miller A.N."/>
            <person name="Grigoriev I.V."/>
            <person name="Debuchy R."/>
            <person name="Gladieux P."/>
            <person name="Thoren M.H."/>
            <person name="Johannesson H."/>
        </authorList>
    </citation>
    <scope>NUCLEOTIDE SEQUENCE</scope>
    <source>
        <strain evidence="1">CBS 958.72</strain>
    </source>
</reference>
<keyword evidence="2" id="KW-1185">Reference proteome</keyword>
<evidence type="ECO:0000313" key="1">
    <source>
        <dbReference type="EMBL" id="KAK3374290.1"/>
    </source>
</evidence>
<feature type="non-terminal residue" evidence="1">
    <location>
        <position position="220"/>
    </location>
</feature>
<proteinExistence type="predicted"/>
<dbReference type="EMBL" id="JAULSN010000004">
    <property type="protein sequence ID" value="KAK3374290.1"/>
    <property type="molecule type" value="Genomic_DNA"/>
</dbReference>